<dbReference type="OMA" id="HLLIMAG"/>
<dbReference type="eggNOG" id="ENOG502SC4S">
    <property type="taxonomic scope" value="Eukaryota"/>
</dbReference>
<accession>A0A0D2X294</accession>
<dbReference type="InParanoid" id="A0A0D2X294"/>
<reference evidence="3" key="1">
    <citation type="submission" date="2011-02" db="EMBL/GenBank/DDBJ databases">
        <title>The Genome Sequence of Capsaspora owczarzaki ATCC 30864.</title>
        <authorList>
            <person name="Russ C."/>
            <person name="Cuomo C."/>
            <person name="Burger G."/>
            <person name="Gray M.W."/>
            <person name="Holland P.W.H."/>
            <person name="King N."/>
            <person name="Lang F.B.F."/>
            <person name="Roger A.J."/>
            <person name="Ruiz-Trillo I."/>
            <person name="Young S.K."/>
            <person name="Zeng Q."/>
            <person name="Gargeya S."/>
            <person name="Alvarado L."/>
            <person name="Berlin A."/>
            <person name="Chapman S.B."/>
            <person name="Chen Z."/>
            <person name="Freedman E."/>
            <person name="Gellesch M."/>
            <person name="Goldberg J."/>
            <person name="Griggs A."/>
            <person name="Gujja S."/>
            <person name="Heilman E."/>
            <person name="Heiman D."/>
            <person name="Howarth C."/>
            <person name="Mehta T."/>
            <person name="Neiman D."/>
            <person name="Pearson M."/>
            <person name="Roberts A."/>
            <person name="Saif S."/>
            <person name="Shea T."/>
            <person name="Shenoy N."/>
            <person name="Sisk P."/>
            <person name="Stolte C."/>
            <person name="Sykes S."/>
            <person name="White J."/>
            <person name="Yandava C."/>
            <person name="Haas B."/>
            <person name="Nusbaum C."/>
            <person name="Birren B."/>
        </authorList>
    </citation>
    <scope>NUCLEOTIDE SEQUENCE</scope>
    <source>
        <strain evidence="3">ATCC 30864</strain>
    </source>
</reference>
<dbReference type="Pfam" id="PF05821">
    <property type="entry name" value="NDUF_B8"/>
    <property type="match status" value="1"/>
</dbReference>
<feature type="region of interest" description="Disordered" evidence="1">
    <location>
        <begin position="123"/>
        <end position="143"/>
    </location>
</feature>
<dbReference type="OrthoDB" id="2014058at2759"/>
<dbReference type="InterPro" id="IPR008699">
    <property type="entry name" value="NDUFB8"/>
</dbReference>
<evidence type="ECO:0000313" key="2">
    <source>
        <dbReference type="EMBL" id="KJE92164.1"/>
    </source>
</evidence>
<dbReference type="PANTHER" id="PTHR12840:SF1">
    <property type="entry name" value="NADH DEHYDROGENASE [UBIQUINONE] 1 BETA SUBCOMPLEX SUBUNIT 8, MITOCHONDRIAL"/>
    <property type="match status" value="1"/>
</dbReference>
<dbReference type="Proteomes" id="UP000008743">
    <property type="component" value="Unassembled WGS sequence"/>
</dbReference>
<evidence type="ECO:0000313" key="3">
    <source>
        <dbReference type="Proteomes" id="UP000008743"/>
    </source>
</evidence>
<dbReference type="AlphaFoldDB" id="A0A0D2X294"/>
<gene>
    <name evidence="2" type="ORF">CAOG_003183</name>
</gene>
<dbReference type="GO" id="GO:0005739">
    <property type="term" value="C:mitochondrion"/>
    <property type="evidence" value="ECO:0007669"/>
    <property type="project" value="InterPro"/>
</dbReference>
<sequence length="143" mass="15904">MSVLTRFSSTLGSRAAIAGTQTALRRFAATHAAYAPNPERQIGDYPDFAPSSAQLKDPSLYEDAQERRNLKDTLHENDELYTVWVVDEKSPVSRSTALKHLLIMAGLLTGLYGLAKLYDAPSRKPTTQRELPFHEPNGFAKQQ</sequence>
<protein>
    <submittedName>
        <fullName evidence="2">Uncharacterized protein</fullName>
    </submittedName>
</protein>
<keyword evidence="3" id="KW-1185">Reference proteome</keyword>
<dbReference type="PhylomeDB" id="A0A0D2X294"/>
<organism evidence="2 3">
    <name type="scientific">Capsaspora owczarzaki (strain ATCC 30864)</name>
    <dbReference type="NCBI Taxonomy" id="595528"/>
    <lineage>
        <taxon>Eukaryota</taxon>
        <taxon>Filasterea</taxon>
        <taxon>Capsaspora</taxon>
    </lineage>
</organism>
<name>A0A0D2X294_CAPO3</name>
<dbReference type="PANTHER" id="PTHR12840">
    <property type="entry name" value="NADH-UBIQUINONE OXIDOREDUCTASE ASHI SUBUNIT"/>
    <property type="match status" value="1"/>
</dbReference>
<proteinExistence type="predicted"/>
<evidence type="ECO:0000256" key="1">
    <source>
        <dbReference type="SAM" id="MobiDB-lite"/>
    </source>
</evidence>
<dbReference type="RefSeq" id="XP_004364022.1">
    <property type="nucleotide sequence ID" value="XM_004363965.2"/>
</dbReference>
<dbReference type="EMBL" id="KE346363">
    <property type="protein sequence ID" value="KJE92164.1"/>
    <property type="molecule type" value="Genomic_DNA"/>
</dbReference>